<reference evidence="2" key="2">
    <citation type="journal article" date="2015" name="Data Brief">
        <title>Shoot transcriptome of the giant reed, Arundo donax.</title>
        <authorList>
            <person name="Barrero R.A."/>
            <person name="Guerrero F.D."/>
            <person name="Moolhuijzen P."/>
            <person name="Goolsby J.A."/>
            <person name="Tidwell J."/>
            <person name="Bellgard S.E."/>
            <person name="Bellgard M.I."/>
        </authorList>
    </citation>
    <scope>NUCLEOTIDE SEQUENCE</scope>
    <source>
        <tissue evidence="2">Shoot tissue taken approximately 20 cm above the soil surface</tissue>
    </source>
</reference>
<evidence type="ECO:0000313" key="2">
    <source>
        <dbReference type="EMBL" id="JAD71751.1"/>
    </source>
</evidence>
<dbReference type="AlphaFoldDB" id="A0A0A9C854"/>
<reference evidence="2" key="1">
    <citation type="submission" date="2014-09" db="EMBL/GenBank/DDBJ databases">
        <authorList>
            <person name="Magalhaes I.L.F."/>
            <person name="Oliveira U."/>
            <person name="Santos F.R."/>
            <person name="Vidigal T.H.D.A."/>
            <person name="Brescovit A.D."/>
            <person name="Santos A.J."/>
        </authorList>
    </citation>
    <scope>NUCLEOTIDE SEQUENCE</scope>
    <source>
        <tissue evidence="2">Shoot tissue taken approximately 20 cm above the soil surface</tissue>
    </source>
</reference>
<name>A0A0A9C854_ARUDO</name>
<proteinExistence type="predicted"/>
<feature type="region of interest" description="Disordered" evidence="1">
    <location>
        <begin position="1"/>
        <end position="38"/>
    </location>
</feature>
<dbReference type="EMBL" id="GBRH01226144">
    <property type="protein sequence ID" value="JAD71751.1"/>
    <property type="molecule type" value="Transcribed_RNA"/>
</dbReference>
<feature type="compositionally biased region" description="Basic and acidic residues" evidence="1">
    <location>
        <begin position="27"/>
        <end position="38"/>
    </location>
</feature>
<protein>
    <submittedName>
        <fullName evidence="2">Uncharacterized protein</fullName>
    </submittedName>
</protein>
<accession>A0A0A9C854</accession>
<organism evidence="2">
    <name type="scientific">Arundo donax</name>
    <name type="common">Giant reed</name>
    <name type="synonym">Donax arundinaceus</name>
    <dbReference type="NCBI Taxonomy" id="35708"/>
    <lineage>
        <taxon>Eukaryota</taxon>
        <taxon>Viridiplantae</taxon>
        <taxon>Streptophyta</taxon>
        <taxon>Embryophyta</taxon>
        <taxon>Tracheophyta</taxon>
        <taxon>Spermatophyta</taxon>
        <taxon>Magnoliopsida</taxon>
        <taxon>Liliopsida</taxon>
        <taxon>Poales</taxon>
        <taxon>Poaceae</taxon>
        <taxon>PACMAD clade</taxon>
        <taxon>Arundinoideae</taxon>
        <taxon>Arundineae</taxon>
        <taxon>Arundo</taxon>
    </lineage>
</organism>
<sequence>MWIDMSWQREEKTTSGMTDQQVKQNKHQTDERKGTVVC</sequence>
<feature type="compositionally biased region" description="Polar residues" evidence="1">
    <location>
        <begin position="14"/>
        <end position="23"/>
    </location>
</feature>
<evidence type="ECO:0000256" key="1">
    <source>
        <dbReference type="SAM" id="MobiDB-lite"/>
    </source>
</evidence>